<reference evidence="2 3" key="1">
    <citation type="journal article" date="2019" name="Sci. Rep.">
        <title>Orb-weaving spider Araneus ventricosus genome elucidates the spidroin gene catalogue.</title>
        <authorList>
            <person name="Kono N."/>
            <person name="Nakamura H."/>
            <person name="Ohtoshi R."/>
            <person name="Moran D.A.P."/>
            <person name="Shinohara A."/>
            <person name="Yoshida Y."/>
            <person name="Fujiwara M."/>
            <person name="Mori M."/>
            <person name="Tomita M."/>
            <person name="Arakawa K."/>
        </authorList>
    </citation>
    <scope>NUCLEOTIDE SEQUENCE [LARGE SCALE GENOMIC DNA]</scope>
</reference>
<comment type="caution">
    <text evidence="2">The sequence shown here is derived from an EMBL/GenBank/DDBJ whole genome shotgun (WGS) entry which is preliminary data.</text>
</comment>
<evidence type="ECO:0000313" key="2">
    <source>
        <dbReference type="EMBL" id="GBN98733.1"/>
    </source>
</evidence>
<feature type="region of interest" description="Disordered" evidence="1">
    <location>
        <begin position="1"/>
        <end position="22"/>
    </location>
</feature>
<accession>A0A4Y2TG41</accession>
<organism evidence="2 3">
    <name type="scientific">Araneus ventricosus</name>
    <name type="common">Orbweaver spider</name>
    <name type="synonym">Epeira ventricosa</name>
    <dbReference type="NCBI Taxonomy" id="182803"/>
    <lineage>
        <taxon>Eukaryota</taxon>
        <taxon>Metazoa</taxon>
        <taxon>Ecdysozoa</taxon>
        <taxon>Arthropoda</taxon>
        <taxon>Chelicerata</taxon>
        <taxon>Arachnida</taxon>
        <taxon>Araneae</taxon>
        <taxon>Araneomorphae</taxon>
        <taxon>Entelegynae</taxon>
        <taxon>Araneoidea</taxon>
        <taxon>Araneidae</taxon>
        <taxon>Araneus</taxon>
    </lineage>
</organism>
<feature type="region of interest" description="Disordered" evidence="1">
    <location>
        <begin position="54"/>
        <end position="102"/>
    </location>
</feature>
<gene>
    <name evidence="2" type="ORF">AVEN_87196_1</name>
</gene>
<protein>
    <submittedName>
        <fullName evidence="2">Uncharacterized protein</fullName>
    </submittedName>
</protein>
<sequence>MSLSDPPTRNQGQPGATFGNLTGLFQPKLHTLTWWSSPDDRGRLMTTGDSCVPQTGCFTPKRLPADHLPGPARERTSGRANQPSWEHPLCPPKCNGGAGPWN</sequence>
<keyword evidence="3" id="KW-1185">Reference proteome</keyword>
<evidence type="ECO:0000256" key="1">
    <source>
        <dbReference type="SAM" id="MobiDB-lite"/>
    </source>
</evidence>
<dbReference type="EMBL" id="BGPR01027896">
    <property type="protein sequence ID" value="GBN98733.1"/>
    <property type="molecule type" value="Genomic_DNA"/>
</dbReference>
<proteinExistence type="predicted"/>
<dbReference type="AlphaFoldDB" id="A0A4Y2TG41"/>
<name>A0A4Y2TG41_ARAVE</name>
<evidence type="ECO:0000313" key="3">
    <source>
        <dbReference type="Proteomes" id="UP000499080"/>
    </source>
</evidence>
<dbReference type="Proteomes" id="UP000499080">
    <property type="component" value="Unassembled WGS sequence"/>
</dbReference>
<feature type="compositionally biased region" description="Polar residues" evidence="1">
    <location>
        <begin position="1"/>
        <end position="14"/>
    </location>
</feature>